<dbReference type="Proteomes" id="UP001168363">
    <property type="component" value="Unassembled WGS sequence"/>
</dbReference>
<reference evidence="3" key="1">
    <citation type="submission" date="2023-06" db="EMBL/GenBank/DDBJ databases">
        <title>Genome sequence of Nocardioides sp. SOB44.</title>
        <authorList>
            <person name="Zhang G."/>
        </authorList>
    </citation>
    <scope>NUCLEOTIDE SEQUENCE</scope>
    <source>
        <strain evidence="3">SOB44</strain>
    </source>
</reference>
<evidence type="ECO:0000313" key="3">
    <source>
        <dbReference type="EMBL" id="MDO3395403.1"/>
    </source>
</evidence>
<dbReference type="InterPro" id="IPR045605">
    <property type="entry name" value="KshA-like_C"/>
</dbReference>
<gene>
    <name evidence="3" type="ORF">QWJ41_06725</name>
</gene>
<accession>A0ABT8TQX6</accession>
<evidence type="ECO:0000259" key="2">
    <source>
        <dbReference type="Pfam" id="PF19298"/>
    </source>
</evidence>
<keyword evidence="4" id="KW-1185">Reference proteome</keyword>
<dbReference type="Gene3D" id="3.90.380.10">
    <property type="entry name" value="Naphthalene 1,2-dioxygenase Alpha Subunit, Chain A, domain 1"/>
    <property type="match status" value="1"/>
</dbReference>
<dbReference type="EMBL" id="JAULSC010000004">
    <property type="protein sequence ID" value="MDO3395403.1"/>
    <property type="molecule type" value="Genomic_DNA"/>
</dbReference>
<keyword evidence="1" id="KW-0560">Oxidoreductase</keyword>
<proteinExistence type="predicted"/>
<dbReference type="Pfam" id="PF19298">
    <property type="entry name" value="KshA_C"/>
    <property type="match status" value="1"/>
</dbReference>
<dbReference type="RefSeq" id="WP_302706715.1">
    <property type="nucleotide sequence ID" value="NZ_JAULSC010000004.1"/>
</dbReference>
<name>A0ABT8TQX6_9ACTN</name>
<protein>
    <recommendedName>
        <fullName evidence="2">3-ketosteroid-9-alpha-monooxygenase oxygenase component-like C-terminal domain-containing protein</fullName>
    </recommendedName>
</protein>
<evidence type="ECO:0000256" key="1">
    <source>
        <dbReference type="ARBA" id="ARBA00023002"/>
    </source>
</evidence>
<sequence length="98" mass="11186">MSRTCLERCSGRSEIFASYSIDQRETDGPDGYRRRLDEAKGALPDDLAIRNRQVFVDPLALATSEGRGFRAIRRWADQFFPADAEHTLTRRSAEHRDG</sequence>
<evidence type="ECO:0000313" key="4">
    <source>
        <dbReference type="Proteomes" id="UP001168363"/>
    </source>
</evidence>
<feature type="domain" description="3-ketosteroid-9-alpha-monooxygenase oxygenase component-like C-terminal" evidence="2">
    <location>
        <begin position="34"/>
        <end position="80"/>
    </location>
</feature>
<organism evidence="3 4">
    <name type="scientific">Nocardioides cremeus</name>
    <dbReference type="NCBI Taxonomy" id="3058044"/>
    <lineage>
        <taxon>Bacteria</taxon>
        <taxon>Bacillati</taxon>
        <taxon>Actinomycetota</taxon>
        <taxon>Actinomycetes</taxon>
        <taxon>Propionibacteriales</taxon>
        <taxon>Nocardioidaceae</taxon>
        <taxon>Nocardioides</taxon>
    </lineage>
</organism>
<comment type="caution">
    <text evidence="3">The sequence shown here is derived from an EMBL/GenBank/DDBJ whole genome shotgun (WGS) entry which is preliminary data.</text>
</comment>